<dbReference type="AlphaFoldDB" id="A0A644Z6L5"/>
<dbReference type="GO" id="GO:0005524">
    <property type="term" value="F:ATP binding"/>
    <property type="evidence" value="ECO:0007669"/>
    <property type="project" value="UniProtKB-KW"/>
</dbReference>
<dbReference type="NCBIfam" id="NF041464">
    <property type="entry name" value="HelD_BACSU"/>
    <property type="match status" value="1"/>
</dbReference>
<organism evidence="6">
    <name type="scientific">bioreactor metagenome</name>
    <dbReference type="NCBI Taxonomy" id="1076179"/>
    <lineage>
        <taxon>unclassified sequences</taxon>
        <taxon>metagenomes</taxon>
        <taxon>ecological metagenomes</taxon>
    </lineage>
</organism>
<dbReference type="GO" id="GO:0016887">
    <property type="term" value="F:ATP hydrolysis activity"/>
    <property type="evidence" value="ECO:0007669"/>
    <property type="project" value="RHEA"/>
</dbReference>
<name>A0A644Z6L5_9ZZZZ</name>
<evidence type="ECO:0000256" key="3">
    <source>
        <dbReference type="ARBA" id="ARBA00022806"/>
    </source>
</evidence>
<dbReference type="GO" id="GO:0043138">
    <property type="term" value="F:3'-5' DNA helicase activity"/>
    <property type="evidence" value="ECO:0007669"/>
    <property type="project" value="UniProtKB-EC"/>
</dbReference>
<dbReference type="GO" id="GO:0003677">
    <property type="term" value="F:DNA binding"/>
    <property type="evidence" value="ECO:0007669"/>
    <property type="project" value="InterPro"/>
</dbReference>
<accession>A0A644Z6L5</accession>
<dbReference type="Pfam" id="PF00580">
    <property type="entry name" value="UvrD-helicase"/>
    <property type="match status" value="1"/>
</dbReference>
<keyword evidence="1" id="KW-0547">Nucleotide-binding</keyword>
<dbReference type="InterPro" id="IPR048228">
    <property type="entry name" value="HelD_bacillota"/>
</dbReference>
<dbReference type="Pfam" id="PF13538">
    <property type="entry name" value="UvrD_C_2"/>
    <property type="match status" value="1"/>
</dbReference>
<proteinExistence type="predicted"/>
<evidence type="ECO:0000256" key="2">
    <source>
        <dbReference type="ARBA" id="ARBA00022801"/>
    </source>
</evidence>
<dbReference type="PANTHER" id="PTHR11070">
    <property type="entry name" value="UVRD / RECB / PCRA DNA HELICASE FAMILY MEMBER"/>
    <property type="match status" value="1"/>
</dbReference>
<dbReference type="EMBL" id="VSSQ01007550">
    <property type="protein sequence ID" value="MPM36259.1"/>
    <property type="molecule type" value="Genomic_DNA"/>
</dbReference>
<dbReference type="InterPro" id="IPR027417">
    <property type="entry name" value="P-loop_NTPase"/>
</dbReference>
<feature type="domain" description="UvrD-like helicase ATP-binding" evidence="5">
    <location>
        <begin position="196"/>
        <end position="600"/>
    </location>
</feature>
<keyword evidence="4" id="KW-0067">ATP-binding</keyword>
<dbReference type="GO" id="GO:0005829">
    <property type="term" value="C:cytosol"/>
    <property type="evidence" value="ECO:0007669"/>
    <property type="project" value="TreeGrafter"/>
</dbReference>
<dbReference type="Gene3D" id="1.10.10.160">
    <property type="match status" value="1"/>
</dbReference>
<keyword evidence="2 6" id="KW-0378">Hydrolase</keyword>
<dbReference type="GO" id="GO:0000725">
    <property type="term" value="P:recombinational repair"/>
    <property type="evidence" value="ECO:0007669"/>
    <property type="project" value="TreeGrafter"/>
</dbReference>
<dbReference type="InterPro" id="IPR013986">
    <property type="entry name" value="DExx_box_DNA_helicase_dom_sf"/>
</dbReference>
<protein>
    <submittedName>
        <fullName evidence="6">DNA helicase IV</fullName>
        <ecNumber evidence="6">3.6.4.12</ecNumber>
    </submittedName>
</protein>
<evidence type="ECO:0000256" key="4">
    <source>
        <dbReference type="ARBA" id="ARBA00022840"/>
    </source>
</evidence>
<dbReference type="PROSITE" id="PS51198">
    <property type="entry name" value="UVRD_HELICASE_ATP_BIND"/>
    <property type="match status" value="1"/>
</dbReference>
<dbReference type="InterPro" id="IPR014016">
    <property type="entry name" value="UvrD-like_ATP-bd"/>
</dbReference>
<sequence length="761" mass="88066">MSANSHPEYHSEIERLSYTLEYLKNYNDNVFREKLRIDKEVEYGLSHYNSDNAEQFNELVINKNINESLSQKLKNLDKSLSKPYFARVDFVEEGAQNKQDLYIGKVSLMRDSDQELIIIDWRAPVATLYYEGRLGEACYESADGEIKGEIKLKRQYTIEKAELQEIYDIDITTNDDFLQAALGSSKDNRLKDIVSTIQAEQNRVIRADMWKPLVVQGAAGGGKTTIALHRIAYLLYNYENTLNPKNFMIIAPNRFFLSYISEVLPDLGVENVLQTTFEDFAMSILGKNLKLKNPNEKLSFLINNNSNREYNQKNYLIKSSSTFKSSLDFKEAIDNYIKGIEDNLVPMGDFSIENFTLIKYERLREMFLKEYRHLPMAKRINEMKKTLVNTLRKNREPIIEEVIKLYDEKIEDVKDRMKDCDKRRKIIIEIADTRDALVEKIRRKSKTIVREYLNKFKILSPIDYYRNFFEDKELFNGFVLQYIDESLAKELRSEILKNIVDNIIEVEDLAPLMYIKEQIQGLDEKFSVRHVVIDEAQDFSEFQLFVLKKLIGGNSFTILGDLCQGIYSYRGITDWNQVSRKVFGENNFQMLTLEQSYRTTIEIMDAASKVINFLKDPNFPNPKPVIRHGEPVLIMEKGTFAEVARDAADRIRSVLSEGYKSVAIICKTIDECKELRFQLKKVGMSPGIIKGSESQYLGGVVLIPSYLVKGLEFDVVIIANGSSTNYTTEPLDVKLLYVAMTRPLHKLYIYSIGEKAEMLNL</sequence>
<dbReference type="EC" id="3.6.4.12" evidence="6"/>
<keyword evidence="3 6" id="KW-0347">Helicase</keyword>
<reference evidence="6" key="1">
    <citation type="submission" date="2019-08" db="EMBL/GenBank/DDBJ databases">
        <authorList>
            <person name="Kucharzyk K."/>
            <person name="Murdoch R.W."/>
            <person name="Higgins S."/>
            <person name="Loffler F."/>
        </authorList>
    </citation>
    <scope>NUCLEOTIDE SEQUENCE</scope>
</reference>
<evidence type="ECO:0000259" key="5">
    <source>
        <dbReference type="PROSITE" id="PS51198"/>
    </source>
</evidence>
<evidence type="ECO:0000256" key="1">
    <source>
        <dbReference type="ARBA" id="ARBA00022741"/>
    </source>
</evidence>
<comment type="caution">
    <text evidence="6">The sequence shown here is derived from an EMBL/GenBank/DDBJ whole genome shotgun (WGS) entry which is preliminary data.</text>
</comment>
<dbReference type="SUPFAM" id="SSF52540">
    <property type="entry name" value="P-loop containing nucleoside triphosphate hydrolases"/>
    <property type="match status" value="1"/>
</dbReference>
<dbReference type="PANTHER" id="PTHR11070:SF17">
    <property type="entry name" value="DNA HELICASE IV"/>
    <property type="match status" value="1"/>
</dbReference>
<dbReference type="InterPro" id="IPR000212">
    <property type="entry name" value="DNA_helicase_UvrD/REP"/>
</dbReference>
<gene>
    <name evidence="6" type="primary">helD_10</name>
    <name evidence="6" type="ORF">SDC9_82854</name>
</gene>
<dbReference type="Gene3D" id="3.40.50.300">
    <property type="entry name" value="P-loop containing nucleotide triphosphate hydrolases"/>
    <property type="match status" value="3"/>
</dbReference>
<dbReference type="InterPro" id="IPR027785">
    <property type="entry name" value="UvrD-like_helicase_C"/>
</dbReference>
<evidence type="ECO:0000313" key="6">
    <source>
        <dbReference type="EMBL" id="MPM36259.1"/>
    </source>
</evidence>